<dbReference type="CDD" id="cd17546">
    <property type="entry name" value="REC_hyHK_CKI1_RcsC-like"/>
    <property type="match status" value="1"/>
</dbReference>
<comment type="caution">
    <text evidence="6">The sequence shown here is derived from an EMBL/GenBank/DDBJ whole genome shotgun (WGS) entry which is preliminary data.</text>
</comment>
<accession>A0A8H7Q3G9</accession>
<dbReference type="AlphaFoldDB" id="A0A8H7Q3G9"/>
<dbReference type="Gene3D" id="3.40.50.2300">
    <property type="match status" value="1"/>
</dbReference>
<evidence type="ECO:0000256" key="4">
    <source>
        <dbReference type="SAM" id="MobiDB-lite"/>
    </source>
</evidence>
<reference evidence="6" key="1">
    <citation type="submission" date="2020-12" db="EMBL/GenBank/DDBJ databases">
        <title>Metabolic potential, ecology and presence of endohyphal bacteria is reflected in genomic diversity of Mucoromycotina.</title>
        <authorList>
            <person name="Muszewska A."/>
            <person name="Okrasinska A."/>
            <person name="Steczkiewicz K."/>
            <person name="Drgas O."/>
            <person name="Orlowska M."/>
            <person name="Perlinska-Lenart U."/>
            <person name="Aleksandrzak-Piekarczyk T."/>
            <person name="Szatraj K."/>
            <person name="Zielenkiewicz U."/>
            <person name="Pilsyk S."/>
            <person name="Malc E."/>
            <person name="Mieczkowski P."/>
            <person name="Kruszewska J.S."/>
            <person name="Biernat P."/>
            <person name="Pawlowska J."/>
        </authorList>
    </citation>
    <scope>NUCLEOTIDE SEQUENCE</scope>
    <source>
        <strain evidence="6">WA0000067209</strain>
    </source>
</reference>
<name>A0A8H7Q3G9_MORIS</name>
<gene>
    <name evidence="6" type="ORF">INT43_002211</name>
</gene>
<proteinExistence type="predicted"/>
<evidence type="ECO:0000256" key="2">
    <source>
        <dbReference type="ARBA" id="ARBA00023012"/>
    </source>
</evidence>
<keyword evidence="7" id="KW-1185">Reference proteome</keyword>
<evidence type="ECO:0000313" key="7">
    <source>
        <dbReference type="Proteomes" id="UP000654370"/>
    </source>
</evidence>
<feature type="region of interest" description="Disordered" evidence="4">
    <location>
        <begin position="1"/>
        <end position="38"/>
    </location>
</feature>
<dbReference type="InterPro" id="IPR001789">
    <property type="entry name" value="Sig_transdc_resp-reg_receiver"/>
</dbReference>
<dbReference type="InterPro" id="IPR011006">
    <property type="entry name" value="CheY-like_superfamily"/>
</dbReference>
<evidence type="ECO:0000256" key="3">
    <source>
        <dbReference type="PROSITE-ProRule" id="PRU00169"/>
    </source>
</evidence>
<evidence type="ECO:0000313" key="6">
    <source>
        <dbReference type="EMBL" id="KAG2185774.1"/>
    </source>
</evidence>
<dbReference type="PANTHER" id="PTHR45339">
    <property type="entry name" value="HYBRID SIGNAL TRANSDUCTION HISTIDINE KINASE J"/>
    <property type="match status" value="1"/>
</dbReference>
<organism evidence="6 7">
    <name type="scientific">Mortierella isabellina</name>
    <name type="common">Filamentous fungus</name>
    <name type="synonym">Umbelopsis isabellina</name>
    <dbReference type="NCBI Taxonomy" id="91625"/>
    <lineage>
        <taxon>Eukaryota</taxon>
        <taxon>Fungi</taxon>
        <taxon>Fungi incertae sedis</taxon>
        <taxon>Mucoromycota</taxon>
        <taxon>Mucoromycotina</taxon>
        <taxon>Umbelopsidomycetes</taxon>
        <taxon>Umbelopsidales</taxon>
        <taxon>Umbelopsidaceae</taxon>
        <taxon>Umbelopsis</taxon>
    </lineage>
</organism>
<sequence length="238" mass="26297">MTLTEQAATSIRLPATSSLPTPPPGIKTMSFETESSDSSISPVLTSCISLPPSPPSTPAPKVRKAAALGIRKAQRSKHHERYCPPVFRPCKYTTCRRRMNVLLVDDNLINLNILSQTLRKHMPHMIDHLELAKSGVKALELLNIQSYDLVLLDIDMPILNGIETARHIRQGSNEYDVLACNRTIPIVAVTTNDSADWKRAYYDVGMNGCVSKPIAVDILKKTINGVLTRNTRDQLLSA</sequence>
<evidence type="ECO:0000256" key="1">
    <source>
        <dbReference type="ARBA" id="ARBA00022553"/>
    </source>
</evidence>
<dbReference type="Pfam" id="PF00072">
    <property type="entry name" value="Response_reg"/>
    <property type="match status" value="1"/>
</dbReference>
<dbReference type="EMBL" id="JAEPQZ010000001">
    <property type="protein sequence ID" value="KAG2185774.1"/>
    <property type="molecule type" value="Genomic_DNA"/>
</dbReference>
<dbReference type="PROSITE" id="PS50110">
    <property type="entry name" value="RESPONSE_REGULATORY"/>
    <property type="match status" value="1"/>
</dbReference>
<dbReference type="SMART" id="SM00448">
    <property type="entry name" value="REC"/>
    <property type="match status" value="1"/>
</dbReference>
<feature type="modified residue" description="4-aspartylphosphate" evidence="3">
    <location>
        <position position="153"/>
    </location>
</feature>
<feature type="domain" description="Response regulatory" evidence="5">
    <location>
        <begin position="100"/>
        <end position="227"/>
    </location>
</feature>
<keyword evidence="2" id="KW-0902">Two-component regulatory system</keyword>
<dbReference type="OrthoDB" id="21225at2759"/>
<keyword evidence="1 3" id="KW-0597">Phosphoprotein</keyword>
<evidence type="ECO:0000259" key="5">
    <source>
        <dbReference type="PROSITE" id="PS50110"/>
    </source>
</evidence>
<dbReference type="PANTHER" id="PTHR45339:SF1">
    <property type="entry name" value="HYBRID SIGNAL TRANSDUCTION HISTIDINE KINASE J"/>
    <property type="match status" value="1"/>
</dbReference>
<protein>
    <recommendedName>
        <fullName evidence="5">Response regulatory domain-containing protein</fullName>
    </recommendedName>
</protein>
<dbReference type="SUPFAM" id="SSF52172">
    <property type="entry name" value="CheY-like"/>
    <property type="match status" value="1"/>
</dbReference>
<dbReference type="GO" id="GO:0000160">
    <property type="term" value="P:phosphorelay signal transduction system"/>
    <property type="evidence" value="ECO:0007669"/>
    <property type="project" value="UniProtKB-KW"/>
</dbReference>
<dbReference type="Proteomes" id="UP000654370">
    <property type="component" value="Unassembled WGS sequence"/>
</dbReference>